<organism evidence="3 4">
    <name type="scientific">Paenibacillus plantiphilus</name>
    <dbReference type="NCBI Taxonomy" id="2905650"/>
    <lineage>
        <taxon>Bacteria</taxon>
        <taxon>Bacillati</taxon>
        <taxon>Bacillota</taxon>
        <taxon>Bacilli</taxon>
        <taxon>Bacillales</taxon>
        <taxon>Paenibacillaceae</taxon>
        <taxon>Paenibacillus</taxon>
    </lineage>
</organism>
<sequence>MLKTRINNLARFTIVIGLLLLMSACGQSATIKTNDGNIEVSSSGNEVKLTTDKGASTVMSEGDDGSVSMETTDENGKSQSTQFSESKELPKDFPESVPLPDGANVTGSIKNIVDGAESFIITFDVEMTSDELHKLYADYLKKEGFTDVFDMAQSDVLMLSGKLDSTSFSITASQNTEDNSRFDAVLTWTEEAGK</sequence>
<dbReference type="EMBL" id="CAKMMF010000005">
    <property type="protein sequence ID" value="CAH1199273.1"/>
    <property type="molecule type" value="Genomic_DNA"/>
</dbReference>
<name>A0ABN8G3T6_9BACL</name>
<reference evidence="3" key="1">
    <citation type="submission" date="2022-01" db="EMBL/GenBank/DDBJ databases">
        <authorList>
            <person name="Criscuolo A."/>
        </authorList>
    </citation>
    <scope>NUCLEOTIDE SEQUENCE</scope>
    <source>
        <strain evidence="3">CIP111893</strain>
    </source>
</reference>
<dbReference type="Proteomes" id="UP000838686">
    <property type="component" value="Unassembled WGS sequence"/>
</dbReference>
<protein>
    <submittedName>
        <fullName evidence="3">Uncharacterized protein</fullName>
    </submittedName>
</protein>
<gene>
    <name evidence="3" type="ORF">PAECIP111893_01288</name>
</gene>
<feature type="signal peptide" evidence="2">
    <location>
        <begin position="1"/>
        <end position="28"/>
    </location>
</feature>
<dbReference type="RefSeq" id="WP_236339638.1">
    <property type="nucleotide sequence ID" value="NZ_CAKMMF010000005.1"/>
</dbReference>
<keyword evidence="4" id="KW-1185">Reference proteome</keyword>
<dbReference type="PROSITE" id="PS51257">
    <property type="entry name" value="PROKAR_LIPOPROTEIN"/>
    <property type="match status" value="1"/>
</dbReference>
<feature type="chain" id="PRO_5046020106" evidence="2">
    <location>
        <begin position="29"/>
        <end position="194"/>
    </location>
</feature>
<evidence type="ECO:0000256" key="1">
    <source>
        <dbReference type="SAM" id="MobiDB-lite"/>
    </source>
</evidence>
<keyword evidence="2" id="KW-0732">Signal</keyword>
<proteinExistence type="predicted"/>
<accession>A0ABN8G3T6</accession>
<evidence type="ECO:0000256" key="2">
    <source>
        <dbReference type="SAM" id="SignalP"/>
    </source>
</evidence>
<evidence type="ECO:0000313" key="4">
    <source>
        <dbReference type="Proteomes" id="UP000838686"/>
    </source>
</evidence>
<comment type="caution">
    <text evidence="3">The sequence shown here is derived from an EMBL/GenBank/DDBJ whole genome shotgun (WGS) entry which is preliminary data.</text>
</comment>
<feature type="region of interest" description="Disordered" evidence="1">
    <location>
        <begin position="56"/>
        <end position="101"/>
    </location>
</feature>
<evidence type="ECO:0000313" key="3">
    <source>
        <dbReference type="EMBL" id="CAH1199273.1"/>
    </source>
</evidence>
<feature type="compositionally biased region" description="Basic and acidic residues" evidence="1">
    <location>
        <begin position="85"/>
        <end position="94"/>
    </location>
</feature>